<reference evidence="1 2" key="1">
    <citation type="submission" date="2021-01" db="EMBL/GenBank/DDBJ databases">
        <title>Whole genome shotgun sequence of Asanoa iriomotensis NBRC 100142.</title>
        <authorList>
            <person name="Komaki H."/>
            <person name="Tamura T."/>
        </authorList>
    </citation>
    <scope>NUCLEOTIDE SEQUENCE [LARGE SCALE GENOMIC DNA]</scope>
    <source>
        <strain evidence="1 2">NBRC 100142</strain>
    </source>
</reference>
<dbReference type="EMBL" id="BONC01000044">
    <property type="protein sequence ID" value="GIF59257.1"/>
    <property type="molecule type" value="Genomic_DNA"/>
</dbReference>
<gene>
    <name evidence="1" type="ORF">Air01nite_53520</name>
</gene>
<protein>
    <recommendedName>
        <fullName evidence="3">Resolvase/invertase-type recombinase catalytic domain-containing protein</fullName>
    </recommendedName>
</protein>
<keyword evidence="2" id="KW-1185">Reference proteome</keyword>
<name>A0ABQ4C8Y8_9ACTN</name>
<sequence length="67" mass="7739">MQHRRPTRGRLRVATYMRVADAGLTSDESIQEQAERVRAVAESLGWQPIAVFAPARTTTPHRRLRRR</sequence>
<organism evidence="1 2">
    <name type="scientific">Asanoa iriomotensis</name>
    <dbReference type="NCBI Taxonomy" id="234613"/>
    <lineage>
        <taxon>Bacteria</taxon>
        <taxon>Bacillati</taxon>
        <taxon>Actinomycetota</taxon>
        <taxon>Actinomycetes</taxon>
        <taxon>Micromonosporales</taxon>
        <taxon>Micromonosporaceae</taxon>
        <taxon>Asanoa</taxon>
    </lineage>
</organism>
<accession>A0ABQ4C8Y8</accession>
<comment type="caution">
    <text evidence="1">The sequence shown here is derived from an EMBL/GenBank/DDBJ whole genome shotgun (WGS) entry which is preliminary data.</text>
</comment>
<dbReference type="Proteomes" id="UP000624325">
    <property type="component" value="Unassembled WGS sequence"/>
</dbReference>
<evidence type="ECO:0000313" key="2">
    <source>
        <dbReference type="Proteomes" id="UP000624325"/>
    </source>
</evidence>
<proteinExistence type="predicted"/>
<evidence type="ECO:0008006" key="3">
    <source>
        <dbReference type="Google" id="ProtNLM"/>
    </source>
</evidence>
<evidence type="ECO:0000313" key="1">
    <source>
        <dbReference type="EMBL" id="GIF59257.1"/>
    </source>
</evidence>